<keyword evidence="2" id="KW-1185">Reference proteome</keyword>
<comment type="caution">
    <text evidence="1">The sequence shown here is derived from an EMBL/GenBank/DDBJ whole genome shotgun (WGS) entry which is preliminary data.</text>
</comment>
<sequence>MISTFESFFFKFFRKSAKTEFLRRTAPTPLMVRMNKLQNYVDKGVWIREIYGLWGLFCGEKLQTVQIQIWLNIFAVSKPLCVVSFCGFTLPRPHV</sequence>
<dbReference type="AlphaFoldDB" id="A0A8T2IDQ5"/>
<evidence type="ECO:0000313" key="1">
    <source>
        <dbReference type="EMBL" id="KAG8429344.1"/>
    </source>
</evidence>
<reference evidence="1" key="1">
    <citation type="thesis" date="2020" institute="ProQuest LLC" country="789 East Eisenhower Parkway, Ann Arbor, MI, USA">
        <title>Comparative Genomics and Chromosome Evolution.</title>
        <authorList>
            <person name="Mudd A.B."/>
        </authorList>
    </citation>
    <scope>NUCLEOTIDE SEQUENCE</scope>
    <source>
        <strain evidence="1">Female2</strain>
        <tissue evidence="1">Blood</tissue>
    </source>
</reference>
<protein>
    <submittedName>
        <fullName evidence="1">Uncharacterized protein</fullName>
    </submittedName>
</protein>
<dbReference type="Proteomes" id="UP000812440">
    <property type="component" value="Unassembled WGS sequence"/>
</dbReference>
<gene>
    <name evidence="1" type="ORF">GDO86_020436</name>
</gene>
<dbReference type="EMBL" id="JAACNH010008595">
    <property type="protein sequence ID" value="KAG8429344.1"/>
    <property type="molecule type" value="Genomic_DNA"/>
</dbReference>
<accession>A0A8T2IDQ5</accession>
<evidence type="ECO:0000313" key="2">
    <source>
        <dbReference type="Proteomes" id="UP000812440"/>
    </source>
</evidence>
<name>A0A8T2IDQ5_9PIPI</name>
<proteinExistence type="predicted"/>
<organism evidence="1 2">
    <name type="scientific">Hymenochirus boettgeri</name>
    <name type="common">Congo dwarf clawed frog</name>
    <dbReference type="NCBI Taxonomy" id="247094"/>
    <lineage>
        <taxon>Eukaryota</taxon>
        <taxon>Metazoa</taxon>
        <taxon>Chordata</taxon>
        <taxon>Craniata</taxon>
        <taxon>Vertebrata</taxon>
        <taxon>Euteleostomi</taxon>
        <taxon>Amphibia</taxon>
        <taxon>Batrachia</taxon>
        <taxon>Anura</taxon>
        <taxon>Pipoidea</taxon>
        <taxon>Pipidae</taxon>
        <taxon>Pipinae</taxon>
        <taxon>Hymenochirus</taxon>
    </lineage>
</organism>